<keyword evidence="1" id="KW-1133">Transmembrane helix</keyword>
<feature type="transmembrane region" description="Helical" evidence="1">
    <location>
        <begin position="113"/>
        <end position="136"/>
    </location>
</feature>
<reference evidence="2 3" key="1">
    <citation type="submission" date="2015-09" db="EMBL/GenBank/DDBJ databases">
        <title>Draft genome sequence of Kouleothrix aurantiaca JCM 19913.</title>
        <authorList>
            <person name="Hemp J."/>
        </authorList>
    </citation>
    <scope>NUCLEOTIDE SEQUENCE [LARGE SCALE GENOMIC DNA]</scope>
    <source>
        <strain evidence="2 3">COM-B</strain>
    </source>
</reference>
<keyword evidence="1" id="KW-0472">Membrane</keyword>
<sequence length="268" mass="28512">PCPYCGAPTTIKQQRCTQCRASLMERAPRAERRSLALTVLGTIWVVGGVGMLVGAALLGVLLVLQREAPAGTATPSSFLAIVLAAVFLFGLLCFGVARGLLARVREFYFRNIALILIGIVVRVGLLFRGVALLSGIVALAGSNASPWSGVLSTTALVLPIVLGVLLVLFPLILSILCYRDFFPPLAASNLVAQGVSARGVYLRLPPITRKLDFNTRTFAQLFDDPAFREDVGRQLRQARGDATRIGLPAVLGLKDPLGAVAHLQQLSG</sequence>
<feature type="non-terminal residue" evidence="2">
    <location>
        <position position="1"/>
    </location>
</feature>
<evidence type="ECO:0000313" key="3">
    <source>
        <dbReference type="Proteomes" id="UP000050509"/>
    </source>
</evidence>
<feature type="transmembrane region" description="Helical" evidence="1">
    <location>
        <begin position="35"/>
        <end position="64"/>
    </location>
</feature>
<dbReference type="AlphaFoldDB" id="A0A0P9CYK6"/>
<dbReference type="Proteomes" id="UP000050509">
    <property type="component" value="Unassembled WGS sequence"/>
</dbReference>
<feature type="transmembrane region" description="Helical" evidence="1">
    <location>
        <begin position="156"/>
        <end position="178"/>
    </location>
</feature>
<organism evidence="2 3">
    <name type="scientific">Kouleothrix aurantiaca</name>
    <dbReference type="NCBI Taxonomy" id="186479"/>
    <lineage>
        <taxon>Bacteria</taxon>
        <taxon>Bacillati</taxon>
        <taxon>Chloroflexota</taxon>
        <taxon>Chloroflexia</taxon>
        <taxon>Chloroflexales</taxon>
        <taxon>Roseiflexineae</taxon>
        <taxon>Roseiflexaceae</taxon>
        <taxon>Kouleothrix</taxon>
    </lineage>
</organism>
<comment type="caution">
    <text evidence="2">The sequence shown here is derived from an EMBL/GenBank/DDBJ whole genome shotgun (WGS) entry which is preliminary data.</text>
</comment>
<feature type="non-terminal residue" evidence="2">
    <location>
        <position position="268"/>
    </location>
</feature>
<evidence type="ECO:0000256" key="1">
    <source>
        <dbReference type="SAM" id="Phobius"/>
    </source>
</evidence>
<dbReference type="EMBL" id="LJCR01002883">
    <property type="protein sequence ID" value="KPV48164.1"/>
    <property type="molecule type" value="Genomic_DNA"/>
</dbReference>
<feature type="transmembrane region" description="Helical" evidence="1">
    <location>
        <begin position="76"/>
        <end position="101"/>
    </location>
</feature>
<name>A0A0P9CYK6_9CHLR</name>
<gene>
    <name evidence="2" type="ORF">SE17_39530</name>
</gene>
<protein>
    <submittedName>
        <fullName evidence="2">Uncharacterized protein</fullName>
    </submittedName>
</protein>
<keyword evidence="1" id="KW-0812">Transmembrane</keyword>
<evidence type="ECO:0000313" key="2">
    <source>
        <dbReference type="EMBL" id="KPV48164.1"/>
    </source>
</evidence>
<accession>A0A0P9CYK6</accession>
<proteinExistence type="predicted"/>
<keyword evidence="3" id="KW-1185">Reference proteome</keyword>